<evidence type="ECO:0000313" key="2">
    <source>
        <dbReference type="Proteomes" id="UP001607302"/>
    </source>
</evidence>
<comment type="caution">
    <text evidence="1">The sequence shown here is derived from an EMBL/GenBank/DDBJ whole genome shotgun (WGS) entry which is preliminary data.</text>
</comment>
<evidence type="ECO:0000313" key="1">
    <source>
        <dbReference type="EMBL" id="KAL2731401.1"/>
    </source>
</evidence>
<reference evidence="1 2" key="1">
    <citation type="journal article" date="2024" name="Ann. Entomol. Soc. Am.">
        <title>Genomic analyses of the southern and eastern yellowjacket wasps (Hymenoptera: Vespidae) reveal evolutionary signatures of social life.</title>
        <authorList>
            <person name="Catto M.A."/>
            <person name="Caine P.B."/>
            <person name="Orr S.E."/>
            <person name="Hunt B.G."/>
            <person name="Goodisman M.A.D."/>
        </authorList>
    </citation>
    <scope>NUCLEOTIDE SEQUENCE [LARGE SCALE GENOMIC DNA]</scope>
    <source>
        <strain evidence="1">233</strain>
        <tissue evidence="1">Head and thorax</tissue>
    </source>
</reference>
<accession>A0ABD2BF64</accession>
<keyword evidence="2" id="KW-1185">Reference proteome</keyword>
<proteinExistence type="predicted"/>
<protein>
    <submittedName>
        <fullName evidence="1">Uncharacterized protein</fullName>
    </submittedName>
</protein>
<name>A0ABD2BF64_VESSQ</name>
<organism evidence="1 2">
    <name type="scientific">Vespula squamosa</name>
    <name type="common">Southern yellow jacket</name>
    <name type="synonym">Wasp</name>
    <dbReference type="NCBI Taxonomy" id="30214"/>
    <lineage>
        <taxon>Eukaryota</taxon>
        <taxon>Metazoa</taxon>
        <taxon>Ecdysozoa</taxon>
        <taxon>Arthropoda</taxon>
        <taxon>Hexapoda</taxon>
        <taxon>Insecta</taxon>
        <taxon>Pterygota</taxon>
        <taxon>Neoptera</taxon>
        <taxon>Endopterygota</taxon>
        <taxon>Hymenoptera</taxon>
        <taxon>Apocrita</taxon>
        <taxon>Aculeata</taxon>
        <taxon>Vespoidea</taxon>
        <taxon>Vespidae</taxon>
        <taxon>Vespinae</taxon>
        <taxon>Vespula</taxon>
    </lineage>
</organism>
<sequence length="81" mass="9536">MNQVIIFCLKIENLDTVGFDKELFFIQCTALVFMSITMDTIPQRKFKQNMNIVFVKLGITKRLRFKQHNKLNAILKSILQN</sequence>
<dbReference type="EMBL" id="JAUDFV010000105">
    <property type="protein sequence ID" value="KAL2731401.1"/>
    <property type="molecule type" value="Genomic_DNA"/>
</dbReference>
<dbReference type="Proteomes" id="UP001607302">
    <property type="component" value="Unassembled WGS sequence"/>
</dbReference>
<gene>
    <name evidence="1" type="ORF">V1478_004946</name>
</gene>
<dbReference type="AlphaFoldDB" id="A0ABD2BF64"/>